<dbReference type="GO" id="GO:0050660">
    <property type="term" value="F:flavin adenine dinucleotide binding"/>
    <property type="evidence" value="ECO:0007669"/>
    <property type="project" value="InterPro"/>
</dbReference>
<dbReference type="Pfam" id="PF08028">
    <property type="entry name" value="Acyl-CoA_dh_2"/>
    <property type="match status" value="1"/>
</dbReference>
<evidence type="ECO:0000259" key="14">
    <source>
        <dbReference type="Pfam" id="PF02770"/>
    </source>
</evidence>
<dbReference type="InterPro" id="IPR009100">
    <property type="entry name" value="AcylCoA_DH/oxidase_NM_dom_sf"/>
</dbReference>
<keyword evidence="2" id="KW-0285">Flavoprotein</keyword>
<keyword evidence="4" id="KW-0547">Nucleotide-binding</keyword>
<feature type="domain" description="Acyl-CoA oxidase/dehydrogenase middle" evidence="14">
    <location>
        <begin position="121"/>
        <end position="207"/>
    </location>
</feature>
<dbReference type="SUPFAM" id="SSF56645">
    <property type="entry name" value="Acyl-CoA dehydrogenase NM domain-like"/>
    <property type="match status" value="1"/>
</dbReference>
<evidence type="ECO:0000256" key="4">
    <source>
        <dbReference type="ARBA" id="ARBA00022741"/>
    </source>
</evidence>
<evidence type="ECO:0000256" key="10">
    <source>
        <dbReference type="ARBA" id="ARBA00034345"/>
    </source>
</evidence>
<dbReference type="InterPro" id="IPR006091">
    <property type="entry name" value="Acyl-CoA_Oxase/DH_mid-dom"/>
</dbReference>
<comment type="catalytic activity">
    <reaction evidence="12">
        <text>dibenzothiophene 5-oxide + FMNH2 + O2 = dibenzothiophene 5,5-dioxide + FMN + H2O + H(+)</text>
        <dbReference type="Rhea" id="RHEA:49080"/>
        <dbReference type="ChEBI" id="CHEBI:15377"/>
        <dbReference type="ChEBI" id="CHEBI:15378"/>
        <dbReference type="ChEBI" id="CHEBI:15379"/>
        <dbReference type="ChEBI" id="CHEBI:23683"/>
        <dbReference type="ChEBI" id="CHEBI:57618"/>
        <dbReference type="ChEBI" id="CHEBI:58210"/>
        <dbReference type="ChEBI" id="CHEBI:90356"/>
    </reaction>
</comment>
<dbReference type="GO" id="GO:0008470">
    <property type="term" value="F:3-methylbutanoyl-CoA dehydrogenase activity"/>
    <property type="evidence" value="ECO:0007669"/>
    <property type="project" value="TreeGrafter"/>
</dbReference>
<evidence type="ECO:0000256" key="3">
    <source>
        <dbReference type="ARBA" id="ARBA00022643"/>
    </source>
</evidence>
<evidence type="ECO:0000256" key="1">
    <source>
        <dbReference type="ARBA" id="ARBA00004496"/>
    </source>
</evidence>
<dbReference type="Gene3D" id="1.20.140.10">
    <property type="entry name" value="Butyryl-CoA Dehydrogenase, subunit A, domain 3"/>
    <property type="match status" value="1"/>
</dbReference>
<comment type="subcellular location">
    <subcellularLocation>
        <location evidence="1">Cytoplasm</location>
    </subcellularLocation>
</comment>
<dbReference type="EC" id="1.14.14.21" evidence="9"/>
<comment type="pathway">
    <text evidence="7">Sulfur metabolism; dibenzothiophene degradation.</text>
</comment>
<dbReference type="OrthoDB" id="571684at2"/>
<name>A0A554S750_9ACTN</name>
<evidence type="ECO:0000259" key="15">
    <source>
        <dbReference type="Pfam" id="PF02771"/>
    </source>
</evidence>
<dbReference type="GO" id="GO:0005737">
    <property type="term" value="C:cytoplasm"/>
    <property type="evidence" value="ECO:0007669"/>
    <property type="project" value="UniProtKB-SubCell"/>
</dbReference>
<dbReference type="PANTHER" id="PTHR43884">
    <property type="entry name" value="ACYL-COA DEHYDROGENASE"/>
    <property type="match status" value="1"/>
</dbReference>
<dbReference type="EMBL" id="VLNT01000010">
    <property type="protein sequence ID" value="TSD62180.1"/>
    <property type="molecule type" value="Genomic_DNA"/>
</dbReference>
<dbReference type="GO" id="GO:0006552">
    <property type="term" value="P:L-leucine catabolic process"/>
    <property type="evidence" value="ECO:0007669"/>
    <property type="project" value="TreeGrafter"/>
</dbReference>
<dbReference type="PANTHER" id="PTHR43884:SF12">
    <property type="entry name" value="ISOVALERYL-COA DEHYDROGENASE, MITOCHONDRIAL-RELATED"/>
    <property type="match status" value="1"/>
</dbReference>
<feature type="domain" description="Acyl-CoA dehydrogenase C-terminal" evidence="16">
    <location>
        <begin position="234"/>
        <end position="368"/>
    </location>
</feature>
<evidence type="ECO:0000256" key="2">
    <source>
        <dbReference type="ARBA" id="ARBA00022630"/>
    </source>
</evidence>
<dbReference type="InterPro" id="IPR046373">
    <property type="entry name" value="Acyl-CoA_Oxase/DH_mid-dom_sf"/>
</dbReference>
<sequence length="407" mass="43444">MTATLTTSSDFLGRLDAIVDDLRETAGHRDRHRQYAREEIDRLREIGFWRLTVPVEHGGHGLDATTLVEAVLRLAAADASLGQIPQNHFMTVERLRLSAPRAQREHWLDVLGRGALFGNAAAEPGERPPGASATSVTPAAAGWSLTGSKVYSTGALLADYVAVQARDLDDVVITVLVPASADGVTIDDDWDALGQRTTASGRSYYRQVPIAEHDVIVHTADPVATYRISALGQLLHAAIDAGIASGALDESIDLARRVHAGRGSGAATFTEDTLGLDLVGELHLATLTARRLVESAAAQVSALDDTSTLSETAAAFHEVVAAKVASTRAALRVTNGLFEVGGSSSTRPDLGLDRYWRDARTHTLHDAVCWKPYTLGRWVVTGDLADPWSIAHPFAPTPTAHETSPLP</sequence>
<dbReference type="SUPFAM" id="SSF47203">
    <property type="entry name" value="Acyl-CoA dehydrogenase C-terminal domain-like"/>
    <property type="match status" value="1"/>
</dbReference>
<keyword evidence="5" id="KW-0560">Oxidoreductase</keyword>
<comment type="catalytic activity">
    <reaction evidence="11">
        <text>dibenzothiophene + FMNH2 + O2 = dibenzothiophene 5-oxide + FMN + H2O + H(+)</text>
        <dbReference type="Rhea" id="RHEA:49076"/>
        <dbReference type="ChEBI" id="CHEBI:15377"/>
        <dbReference type="ChEBI" id="CHEBI:15378"/>
        <dbReference type="ChEBI" id="CHEBI:15379"/>
        <dbReference type="ChEBI" id="CHEBI:23681"/>
        <dbReference type="ChEBI" id="CHEBI:23683"/>
        <dbReference type="ChEBI" id="CHEBI:57618"/>
        <dbReference type="ChEBI" id="CHEBI:58210"/>
    </reaction>
</comment>
<evidence type="ECO:0000313" key="17">
    <source>
        <dbReference type="EMBL" id="TSD62180.1"/>
    </source>
</evidence>
<dbReference type="InterPro" id="IPR036250">
    <property type="entry name" value="AcylCo_DH-like_C"/>
</dbReference>
<dbReference type="InterPro" id="IPR037069">
    <property type="entry name" value="AcylCoA_DH/ox_N_sf"/>
</dbReference>
<evidence type="ECO:0000256" key="13">
    <source>
        <dbReference type="ARBA" id="ARBA00049456"/>
    </source>
</evidence>
<evidence type="ECO:0000256" key="12">
    <source>
        <dbReference type="ARBA" id="ARBA00048445"/>
    </source>
</evidence>
<evidence type="ECO:0000256" key="6">
    <source>
        <dbReference type="ARBA" id="ARBA00023033"/>
    </source>
</evidence>
<dbReference type="Pfam" id="PF02771">
    <property type="entry name" value="Acyl-CoA_dh_N"/>
    <property type="match status" value="1"/>
</dbReference>
<evidence type="ECO:0000256" key="9">
    <source>
        <dbReference type="ARBA" id="ARBA00034328"/>
    </source>
</evidence>
<proteinExistence type="inferred from homology"/>
<reference evidence="17 18" key="1">
    <citation type="submission" date="2019-07" db="EMBL/GenBank/DDBJ databases">
        <authorList>
            <person name="Zhao L.H."/>
        </authorList>
    </citation>
    <scope>NUCLEOTIDE SEQUENCE [LARGE SCALE GENOMIC DNA]</scope>
    <source>
        <strain evidence="17 18">Co35</strain>
    </source>
</reference>
<evidence type="ECO:0000259" key="16">
    <source>
        <dbReference type="Pfam" id="PF08028"/>
    </source>
</evidence>
<dbReference type="GO" id="GO:0004497">
    <property type="term" value="F:monooxygenase activity"/>
    <property type="evidence" value="ECO:0007669"/>
    <property type="project" value="UniProtKB-KW"/>
</dbReference>
<dbReference type="RefSeq" id="WP_143913895.1">
    <property type="nucleotide sequence ID" value="NZ_VLNT01000010.1"/>
</dbReference>
<dbReference type="InterPro" id="IPR013786">
    <property type="entry name" value="AcylCoA_DH/ox_N"/>
</dbReference>
<protein>
    <recommendedName>
        <fullName evidence="10">Dibenzothiophene monooxygenase</fullName>
        <ecNumber evidence="9">1.14.14.21</ecNumber>
    </recommendedName>
</protein>
<keyword evidence="6" id="KW-0503">Monooxygenase</keyword>
<comment type="caution">
    <text evidence="17">The sequence shown here is derived from an EMBL/GenBank/DDBJ whole genome shotgun (WGS) entry which is preliminary data.</text>
</comment>
<organism evidence="17 18">
    <name type="scientific">Aeromicrobium piscarium</name>
    <dbReference type="NCBI Taxonomy" id="2590901"/>
    <lineage>
        <taxon>Bacteria</taxon>
        <taxon>Bacillati</taxon>
        <taxon>Actinomycetota</taxon>
        <taxon>Actinomycetes</taxon>
        <taxon>Propionibacteriales</taxon>
        <taxon>Nocardioidaceae</taxon>
        <taxon>Aeromicrobium</taxon>
    </lineage>
</organism>
<keyword evidence="18" id="KW-1185">Reference proteome</keyword>
<dbReference type="PIRSF" id="PIRSF016578">
    <property type="entry name" value="HsaA"/>
    <property type="match status" value="1"/>
</dbReference>
<dbReference type="Gene3D" id="1.10.540.10">
    <property type="entry name" value="Acyl-CoA dehydrogenase/oxidase, N-terminal domain"/>
    <property type="match status" value="1"/>
</dbReference>
<dbReference type="AlphaFoldDB" id="A0A554S750"/>
<dbReference type="Pfam" id="PF02770">
    <property type="entry name" value="Acyl-CoA_dh_M"/>
    <property type="match status" value="1"/>
</dbReference>
<comment type="similarity">
    <text evidence="8">Belongs to the DszC flavin monooxygenase family.</text>
</comment>
<evidence type="ECO:0000256" key="7">
    <source>
        <dbReference type="ARBA" id="ARBA00034307"/>
    </source>
</evidence>
<dbReference type="InterPro" id="IPR013107">
    <property type="entry name" value="Acyl-CoA_DH_C"/>
</dbReference>
<feature type="domain" description="Acyl-CoA dehydrogenase/oxidase N-terminal" evidence="15">
    <location>
        <begin position="22"/>
        <end position="114"/>
    </location>
</feature>
<accession>A0A554S750</accession>
<evidence type="ECO:0000313" key="18">
    <source>
        <dbReference type="Proteomes" id="UP000316988"/>
    </source>
</evidence>
<comment type="catalytic activity">
    <reaction evidence="13">
        <text>dibenzothiophene + 2 FMNH2 + 2 O2 = dibenzothiophene 5,5-dioxide + 2 FMN + 2 H2O + 2 H(+)</text>
        <dbReference type="Rhea" id="RHEA:49072"/>
        <dbReference type="ChEBI" id="CHEBI:15377"/>
        <dbReference type="ChEBI" id="CHEBI:15378"/>
        <dbReference type="ChEBI" id="CHEBI:15379"/>
        <dbReference type="ChEBI" id="CHEBI:23681"/>
        <dbReference type="ChEBI" id="CHEBI:57618"/>
        <dbReference type="ChEBI" id="CHEBI:58210"/>
        <dbReference type="ChEBI" id="CHEBI:90356"/>
        <dbReference type="EC" id="1.14.14.21"/>
    </reaction>
</comment>
<evidence type="ECO:0000256" key="8">
    <source>
        <dbReference type="ARBA" id="ARBA00034317"/>
    </source>
</evidence>
<dbReference type="Gene3D" id="2.40.110.10">
    <property type="entry name" value="Butyryl-CoA Dehydrogenase, subunit A, domain 2"/>
    <property type="match status" value="1"/>
</dbReference>
<gene>
    <name evidence="17" type="ORF">FNM00_12545</name>
</gene>
<keyword evidence="3" id="KW-0288">FMN</keyword>
<dbReference type="Proteomes" id="UP000316988">
    <property type="component" value="Unassembled WGS sequence"/>
</dbReference>
<evidence type="ECO:0000256" key="5">
    <source>
        <dbReference type="ARBA" id="ARBA00023002"/>
    </source>
</evidence>
<evidence type="ECO:0000256" key="11">
    <source>
        <dbReference type="ARBA" id="ARBA00047859"/>
    </source>
</evidence>